<dbReference type="InterPro" id="IPR036291">
    <property type="entry name" value="NAD(P)-bd_dom_sf"/>
</dbReference>
<dbReference type="GO" id="GO:0000166">
    <property type="term" value="F:nucleotide binding"/>
    <property type="evidence" value="ECO:0007669"/>
    <property type="project" value="InterPro"/>
</dbReference>
<dbReference type="EMBL" id="FOSJ01000006">
    <property type="protein sequence ID" value="SFK01342.1"/>
    <property type="molecule type" value="Genomic_DNA"/>
</dbReference>
<reference evidence="6" key="1">
    <citation type="submission" date="2016-10" db="EMBL/GenBank/DDBJ databases">
        <authorList>
            <person name="Varghese N."/>
            <person name="Submissions S."/>
        </authorList>
    </citation>
    <scope>NUCLEOTIDE SEQUENCE [LARGE SCALE GENOMIC DNA]</scope>
    <source>
        <strain evidence="6">DSM 16108</strain>
    </source>
</reference>
<evidence type="ECO:0000313" key="6">
    <source>
        <dbReference type="Proteomes" id="UP000199589"/>
    </source>
</evidence>
<keyword evidence="6" id="KW-1185">Reference proteome</keyword>
<dbReference type="Gene3D" id="3.30.360.10">
    <property type="entry name" value="Dihydrodipicolinate Reductase, domain 2"/>
    <property type="match status" value="1"/>
</dbReference>
<dbReference type="PANTHER" id="PTHR22604">
    <property type="entry name" value="OXIDOREDUCTASES"/>
    <property type="match status" value="1"/>
</dbReference>
<gene>
    <name evidence="5" type="ORF">SAMN04488569_100618</name>
</gene>
<sequence length="321" mass="35521">MTRIKWGIIGLGGIAHDFAASFKSDNAELAAVASRTLQKAQDFASEYNVPKAYGHYEALCFDPDIDIIYLATPNSHHAENIKMALNAGKHVLCEKAMVMNNTQLEEILSLADEKNLIVAEAMTIYHMPLFKQLKSRIEAGEFGKLKMVNAMFGSLKDTDPSMRFFNKELGGGALLDIGVYALSFVRYFLSSQPTDLQTMVKLYETGVDEMSTIQLSNDKNELSTVSLSFRGKMPKQGVIICENAFITVINYPRADKAIITYPDGTTETIEAGSSASALSYEVQDLSDTLLNKENKTYIELTKDVTDLMDKSAKAWGMDLTK</sequence>
<dbReference type="SUPFAM" id="SSF55347">
    <property type="entry name" value="Glyceraldehyde-3-phosphate dehydrogenase-like, C-terminal domain"/>
    <property type="match status" value="1"/>
</dbReference>
<proteinExistence type="inferred from homology"/>
<comment type="similarity">
    <text evidence="1">Belongs to the Gfo/Idh/MocA family.</text>
</comment>
<evidence type="ECO:0000259" key="3">
    <source>
        <dbReference type="Pfam" id="PF01408"/>
    </source>
</evidence>
<dbReference type="InterPro" id="IPR000683">
    <property type="entry name" value="Gfo/Idh/MocA-like_OxRdtase_N"/>
</dbReference>
<dbReference type="Gene3D" id="3.40.50.720">
    <property type="entry name" value="NAD(P)-binding Rossmann-like Domain"/>
    <property type="match status" value="1"/>
</dbReference>
<accession>A0A1I3W1N6</accession>
<dbReference type="InterPro" id="IPR055170">
    <property type="entry name" value="GFO_IDH_MocA-like_dom"/>
</dbReference>
<evidence type="ECO:0000313" key="5">
    <source>
        <dbReference type="EMBL" id="SFK01342.1"/>
    </source>
</evidence>
<evidence type="ECO:0000259" key="4">
    <source>
        <dbReference type="Pfam" id="PF22725"/>
    </source>
</evidence>
<dbReference type="InterPro" id="IPR050984">
    <property type="entry name" value="Gfo/Idh/MocA_domain"/>
</dbReference>
<dbReference type="GO" id="GO:0016491">
    <property type="term" value="F:oxidoreductase activity"/>
    <property type="evidence" value="ECO:0007669"/>
    <property type="project" value="UniProtKB-KW"/>
</dbReference>
<dbReference type="SUPFAM" id="SSF51735">
    <property type="entry name" value="NAD(P)-binding Rossmann-fold domains"/>
    <property type="match status" value="1"/>
</dbReference>
<evidence type="ECO:0000256" key="2">
    <source>
        <dbReference type="ARBA" id="ARBA00023002"/>
    </source>
</evidence>
<dbReference type="AlphaFoldDB" id="A0A1I3W1N6"/>
<dbReference type="RefSeq" id="WP_091896010.1">
    <property type="nucleotide sequence ID" value="NZ_FOSJ01000006.1"/>
</dbReference>
<dbReference type="PANTHER" id="PTHR22604:SF105">
    <property type="entry name" value="TRANS-1,2-DIHYDROBENZENE-1,2-DIOL DEHYDROGENASE"/>
    <property type="match status" value="1"/>
</dbReference>
<feature type="domain" description="Gfo/Idh/MocA-like oxidoreductase N-terminal" evidence="3">
    <location>
        <begin position="4"/>
        <end position="119"/>
    </location>
</feature>
<dbReference type="Pfam" id="PF01408">
    <property type="entry name" value="GFO_IDH_MocA"/>
    <property type="match status" value="1"/>
</dbReference>
<protein>
    <submittedName>
        <fullName evidence="5">Predicted dehydrogenase</fullName>
    </submittedName>
</protein>
<name>A0A1I3W1N6_9LACT</name>
<dbReference type="STRING" id="258723.GCA_900169305_01895"/>
<organism evidence="5 6">
    <name type="scientific">Marinilactibacillus piezotolerans</name>
    <dbReference type="NCBI Taxonomy" id="258723"/>
    <lineage>
        <taxon>Bacteria</taxon>
        <taxon>Bacillati</taxon>
        <taxon>Bacillota</taxon>
        <taxon>Bacilli</taxon>
        <taxon>Lactobacillales</taxon>
        <taxon>Carnobacteriaceae</taxon>
        <taxon>Marinilactibacillus</taxon>
    </lineage>
</organism>
<dbReference type="Pfam" id="PF22725">
    <property type="entry name" value="GFO_IDH_MocA_C3"/>
    <property type="match status" value="1"/>
</dbReference>
<keyword evidence="2" id="KW-0560">Oxidoreductase</keyword>
<dbReference type="OrthoDB" id="9815825at2"/>
<evidence type="ECO:0000256" key="1">
    <source>
        <dbReference type="ARBA" id="ARBA00010928"/>
    </source>
</evidence>
<dbReference type="Proteomes" id="UP000199589">
    <property type="component" value="Unassembled WGS sequence"/>
</dbReference>
<feature type="domain" description="GFO/IDH/MocA-like oxidoreductase" evidence="4">
    <location>
        <begin position="130"/>
        <end position="241"/>
    </location>
</feature>